<dbReference type="RefSeq" id="WP_010416527.1">
    <property type="nucleotide sequence ID" value="NZ_MCRM02000007.1"/>
</dbReference>
<sequence>MKITSNILGALVVFSIFTLVGCKKEIPSQQNQIVGTKYSGWDQWIYKKPGSTNKADQATLVYGMEEVSGIEIVTHEETDKKGNKIVTEYLKLKTVDNKEGFAPAKNFFDAILFVVSEGDQAFAKNSLTSPSKGKLQRGMYCLEVEASGDFAKVRCYGSIVKGGKLTDIYDVWIQPASPNISKDPLLGDSLRNLRNASTKLIESAKISETAKQEELKSSAAKLLKSVAEKGDQFLEDANAIAAEYGLTLSEQ</sequence>
<proteinExistence type="predicted"/>
<dbReference type="EMBL" id="MCRM02000007">
    <property type="protein sequence ID" value="PNV75308.1"/>
    <property type="molecule type" value="Genomic_DNA"/>
</dbReference>
<dbReference type="InterPro" id="IPR031024">
    <property type="entry name" value="Lipo_LenA_lepto"/>
</dbReference>
<gene>
    <name evidence="1" type="primary">lenA</name>
    <name evidence="1" type="ORF">BES34_008580</name>
</gene>
<name>A0ABX4YJ61_9LEPT</name>
<protein>
    <submittedName>
        <fullName evidence="1">Lipoprotein LenA</fullName>
    </submittedName>
</protein>
<dbReference type="Proteomes" id="UP000094669">
    <property type="component" value="Unassembled WGS sequence"/>
</dbReference>
<keyword evidence="2" id="KW-1185">Reference proteome</keyword>
<dbReference type="PROSITE" id="PS51257">
    <property type="entry name" value="PROKAR_LIPOPROTEIN"/>
    <property type="match status" value="1"/>
</dbReference>
<comment type="caution">
    <text evidence="1">The sequence shown here is derived from an EMBL/GenBank/DDBJ whole genome shotgun (WGS) entry which is preliminary data.</text>
</comment>
<keyword evidence="1" id="KW-0449">Lipoprotein</keyword>
<reference evidence="1" key="1">
    <citation type="submission" date="2018-01" db="EMBL/GenBank/DDBJ databases">
        <title>Genomic characterization of Leptospira inadai serogroup Lyme isolated from captured rat in Brazil and comparative analysis with human reference strain.</title>
        <authorList>
            <person name="Moreno L.Z."/>
            <person name="Loureiro A.P."/>
            <person name="Miraglia F."/>
            <person name="Kremer F.S."/>
            <person name="Eslabao M.R."/>
            <person name="Dellagostin O.A."/>
            <person name="Lilenbaum W."/>
            <person name="Moreno A.M."/>
        </authorList>
    </citation>
    <scope>NUCLEOTIDE SEQUENCE [LARGE SCALE GENOMIC DNA]</scope>
    <source>
        <strain evidence="1">M34/99</strain>
    </source>
</reference>
<evidence type="ECO:0000313" key="1">
    <source>
        <dbReference type="EMBL" id="PNV75308.1"/>
    </source>
</evidence>
<organism evidence="1 2">
    <name type="scientific">Leptospira inadai serovar Lyme</name>
    <dbReference type="NCBI Taxonomy" id="293084"/>
    <lineage>
        <taxon>Bacteria</taxon>
        <taxon>Pseudomonadati</taxon>
        <taxon>Spirochaetota</taxon>
        <taxon>Spirochaetia</taxon>
        <taxon>Leptospirales</taxon>
        <taxon>Leptospiraceae</taxon>
        <taxon>Leptospira</taxon>
    </lineage>
</organism>
<evidence type="ECO:0000313" key="2">
    <source>
        <dbReference type="Proteomes" id="UP000094669"/>
    </source>
</evidence>
<dbReference type="NCBIfam" id="TIGR04457">
    <property type="entry name" value="lipo_LenA_lepto"/>
    <property type="match status" value="1"/>
</dbReference>
<accession>A0ABX4YJ61</accession>